<name>A0ACD0NLL1_9BASI</name>
<evidence type="ECO:0000313" key="1">
    <source>
        <dbReference type="EMBL" id="PWN46712.1"/>
    </source>
</evidence>
<dbReference type="Proteomes" id="UP000245626">
    <property type="component" value="Unassembled WGS sequence"/>
</dbReference>
<protein>
    <submittedName>
        <fullName evidence="1">Uncharacterized protein</fullName>
    </submittedName>
</protein>
<accession>A0ACD0NLL1</accession>
<evidence type="ECO:0000313" key="2">
    <source>
        <dbReference type="Proteomes" id="UP000245626"/>
    </source>
</evidence>
<gene>
    <name evidence="1" type="ORF">IE53DRAFT_12388</name>
</gene>
<reference evidence="1 2" key="1">
    <citation type="journal article" date="2018" name="Mol. Biol. Evol.">
        <title>Broad Genomic Sampling Reveals a Smut Pathogenic Ancestry of the Fungal Clade Ustilaginomycotina.</title>
        <authorList>
            <person name="Kijpornyongpan T."/>
            <person name="Mondo S.J."/>
            <person name="Barry K."/>
            <person name="Sandor L."/>
            <person name="Lee J."/>
            <person name="Lipzen A."/>
            <person name="Pangilinan J."/>
            <person name="LaButti K."/>
            <person name="Hainaut M."/>
            <person name="Henrissat B."/>
            <person name="Grigoriev I.V."/>
            <person name="Spatafora J.W."/>
            <person name="Aime M.C."/>
        </authorList>
    </citation>
    <scope>NUCLEOTIDE SEQUENCE [LARGE SCALE GENOMIC DNA]</scope>
    <source>
        <strain evidence="1 2">SA 807</strain>
    </source>
</reference>
<organism evidence="1 2">
    <name type="scientific">Violaceomyces palustris</name>
    <dbReference type="NCBI Taxonomy" id="1673888"/>
    <lineage>
        <taxon>Eukaryota</taxon>
        <taxon>Fungi</taxon>
        <taxon>Dikarya</taxon>
        <taxon>Basidiomycota</taxon>
        <taxon>Ustilaginomycotina</taxon>
        <taxon>Ustilaginomycetes</taxon>
        <taxon>Violaceomycetales</taxon>
        <taxon>Violaceomycetaceae</taxon>
        <taxon>Violaceomyces</taxon>
    </lineage>
</organism>
<proteinExistence type="predicted"/>
<sequence length="181" mass="19967">MAGICASLSRFTSACRHAASPPLLSPPLLSSPPLPSPLALPSPPTHPSLFHPPNHLTYPRFQPFAPRHHLHLLPLPSACLCQYPFTPSTLPLIPNRPRHQHAPFATQLPYHKPSSSPFLSPPPRHPSIHPSIRPPIRLQVHPTVIRSIRTFVTKPKTKTDIGRIHSHGKGQGEEPPPDNPR</sequence>
<keyword evidence="2" id="KW-1185">Reference proteome</keyword>
<dbReference type="EMBL" id="KZ820759">
    <property type="protein sequence ID" value="PWN46712.1"/>
    <property type="molecule type" value="Genomic_DNA"/>
</dbReference>